<dbReference type="KEGG" id="vg:13995993"/>
<name>K4JNA1_9CAUD</name>
<dbReference type="EMBL" id="JX100814">
    <property type="protein sequence ID" value="AFU86694.1"/>
    <property type="molecule type" value="Genomic_DNA"/>
</dbReference>
<proteinExistence type="predicted"/>
<accession>K4JNA1</accession>
<sequence length="214" mass="24325">MTTFSDHLREAAQAYYRRDRMQRTAWDVLSAKAWGDICMRYAALLEGKTIAEGCAYMITLRDGVNPELSLSDGYAAFVGIDVYREITKLVDPFVKDGRGWIEQDLSKNDLAFVDHHNNGRPTQHGAAPEAYCRYIGMNQMLSSIRKGKENGRGVFGWDHDEDPQAWAERKAAWFARYAPDLPVISREARDRPGEMYTFYPIIGRAGDFAEGDRT</sequence>
<organism evidence="1 2">
    <name type="scientific">Caulobacter phage CcrRogue</name>
    <dbReference type="NCBI Taxonomy" id="2927986"/>
    <lineage>
        <taxon>Viruses</taxon>
        <taxon>Duplodnaviria</taxon>
        <taxon>Heunggongvirae</taxon>
        <taxon>Uroviricota</taxon>
        <taxon>Caudoviricetes</taxon>
        <taxon>Jeanschmidtviridae</taxon>
        <taxon>Poindextervirus</taxon>
        <taxon>Poindextervirus rogue</taxon>
    </lineage>
</organism>
<keyword evidence="2" id="KW-1185">Reference proteome</keyword>
<gene>
    <name evidence="1" type="ORF">CcrRogue_gp212</name>
</gene>
<dbReference type="OrthoDB" id="30992at10239"/>
<reference evidence="1 2" key="1">
    <citation type="journal article" date="2012" name="BMC Genomics">
        <title>The Caulobacter crescentus phage phiCbK: genomics of a canonical phage.</title>
        <authorList>
            <person name="Gill J.J."/>
            <person name="Berry J.D."/>
            <person name="Russell W.K."/>
            <person name="Lessor L."/>
            <person name="Escobar Garcia D.A."/>
            <person name="Hernandez D."/>
            <person name="Kane A."/>
            <person name="Keene J."/>
            <person name="Maddox M."/>
            <person name="Martin R."/>
            <person name="Mohan S."/>
            <person name="Thorn A.M."/>
            <person name="Russell D.H."/>
            <person name="Young R."/>
        </authorList>
    </citation>
    <scope>NUCLEOTIDE SEQUENCE [LARGE SCALE GENOMIC DNA]</scope>
</reference>
<evidence type="ECO:0000313" key="1">
    <source>
        <dbReference type="EMBL" id="AFU86694.1"/>
    </source>
</evidence>
<protein>
    <submittedName>
        <fullName evidence="1">Uncharacterized protein</fullName>
    </submittedName>
</protein>
<evidence type="ECO:0000313" key="2">
    <source>
        <dbReference type="Proteomes" id="UP000000461"/>
    </source>
</evidence>
<dbReference type="Proteomes" id="UP000000461">
    <property type="component" value="Segment"/>
</dbReference>